<dbReference type="InterPro" id="IPR001789">
    <property type="entry name" value="Sig_transdc_resp-reg_receiver"/>
</dbReference>
<feature type="modified residue" description="4-aspartylphosphate" evidence="2">
    <location>
        <position position="54"/>
    </location>
</feature>
<dbReference type="RefSeq" id="WP_316070117.1">
    <property type="nucleotide sequence ID" value="NZ_JAVNWW010000001.1"/>
</dbReference>
<dbReference type="Proteomes" id="UP001249959">
    <property type="component" value="Unassembled WGS sequence"/>
</dbReference>
<comment type="caution">
    <text evidence="5">The sequence shown here is derived from an EMBL/GenBank/DDBJ whole genome shotgun (WGS) entry which is preliminary data.</text>
</comment>
<dbReference type="EMBL" id="JAVNWW010000001">
    <property type="protein sequence ID" value="MDU0807579.1"/>
    <property type="molecule type" value="Genomic_DNA"/>
</dbReference>
<reference evidence="5 6" key="1">
    <citation type="submission" date="2023-09" db="EMBL/GenBank/DDBJ databases">
        <title>Aquirufa genomes.</title>
        <authorList>
            <person name="Pitt A."/>
        </authorList>
    </citation>
    <scope>NUCLEOTIDE SEQUENCE [LARGE SCALE GENOMIC DNA]</scope>
    <source>
        <strain evidence="5 6">LEOWEIH-7C</strain>
    </source>
</reference>
<dbReference type="SMART" id="SM00448">
    <property type="entry name" value="REC"/>
    <property type="match status" value="1"/>
</dbReference>
<dbReference type="InterPro" id="IPR039420">
    <property type="entry name" value="WalR-like"/>
</dbReference>
<dbReference type="CDD" id="cd06170">
    <property type="entry name" value="LuxR_C_like"/>
    <property type="match status" value="1"/>
</dbReference>
<dbReference type="GO" id="GO:0003677">
    <property type="term" value="F:DNA binding"/>
    <property type="evidence" value="ECO:0007669"/>
    <property type="project" value="UniProtKB-KW"/>
</dbReference>
<name>A0ABU3TP20_9BACT</name>
<accession>A0ABU3TP20</accession>
<sequence length="201" mass="22691">MEEKRVLILEDEIIVALDIKEILENLGYRCLVFHAFNSALDSLVTFQPQLLICDINIGEGPSGIDFVIQAQNRVPGLAVIYLTAFSDRQIVEKAGKTHPVNYILKPWSDHQIRVSVEMAFDQIADGGKLSQKLVDLTQAELKILELIAQNKKSKEIADLLFISEKTVKNHRYHISKKLNLSTENNSLLTFALSHFGYKNEA</sequence>
<dbReference type="InterPro" id="IPR016032">
    <property type="entry name" value="Sig_transdc_resp-reg_C-effctor"/>
</dbReference>
<proteinExistence type="predicted"/>
<gene>
    <name evidence="5" type="ORF">PQG45_00865</name>
</gene>
<protein>
    <submittedName>
        <fullName evidence="5">DNA-binding response regulator</fullName>
    </submittedName>
</protein>
<evidence type="ECO:0000313" key="5">
    <source>
        <dbReference type="EMBL" id="MDU0807579.1"/>
    </source>
</evidence>
<evidence type="ECO:0000313" key="6">
    <source>
        <dbReference type="Proteomes" id="UP001249959"/>
    </source>
</evidence>
<dbReference type="SUPFAM" id="SSF52172">
    <property type="entry name" value="CheY-like"/>
    <property type="match status" value="1"/>
</dbReference>
<dbReference type="PROSITE" id="PS50043">
    <property type="entry name" value="HTH_LUXR_2"/>
    <property type="match status" value="1"/>
</dbReference>
<dbReference type="Pfam" id="PF00072">
    <property type="entry name" value="Response_reg"/>
    <property type="match status" value="1"/>
</dbReference>
<dbReference type="PRINTS" id="PR00038">
    <property type="entry name" value="HTHLUXR"/>
</dbReference>
<dbReference type="PROSITE" id="PS50110">
    <property type="entry name" value="RESPONSE_REGULATORY"/>
    <property type="match status" value="1"/>
</dbReference>
<dbReference type="Pfam" id="PF00196">
    <property type="entry name" value="GerE"/>
    <property type="match status" value="1"/>
</dbReference>
<dbReference type="InterPro" id="IPR036388">
    <property type="entry name" value="WH-like_DNA-bd_sf"/>
</dbReference>
<dbReference type="PANTHER" id="PTHR43214">
    <property type="entry name" value="TWO-COMPONENT RESPONSE REGULATOR"/>
    <property type="match status" value="1"/>
</dbReference>
<evidence type="ECO:0000256" key="1">
    <source>
        <dbReference type="ARBA" id="ARBA00023125"/>
    </source>
</evidence>
<dbReference type="SMART" id="SM00421">
    <property type="entry name" value="HTH_LUXR"/>
    <property type="match status" value="1"/>
</dbReference>
<evidence type="ECO:0000259" key="3">
    <source>
        <dbReference type="PROSITE" id="PS50043"/>
    </source>
</evidence>
<dbReference type="InterPro" id="IPR000792">
    <property type="entry name" value="Tscrpt_reg_LuxR_C"/>
</dbReference>
<keyword evidence="6" id="KW-1185">Reference proteome</keyword>
<dbReference type="Gene3D" id="3.40.50.2300">
    <property type="match status" value="1"/>
</dbReference>
<evidence type="ECO:0000259" key="4">
    <source>
        <dbReference type="PROSITE" id="PS50110"/>
    </source>
</evidence>
<dbReference type="SUPFAM" id="SSF46894">
    <property type="entry name" value="C-terminal effector domain of the bipartite response regulators"/>
    <property type="match status" value="1"/>
</dbReference>
<dbReference type="Gene3D" id="1.10.10.10">
    <property type="entry name" value="Winged helix-like DNA-binding domain superfamily/Winged helix DNA-binding domain"/>
    <property type="match status" value="1"/>
</dbReference>
<feature type="domain" description="Response regulatory" evidence="4">
    <location>
        <begin position="5"/>
        <end position="120"/>
    </location>
</feature>
<keyword evidence="2" id="KW-0597">Phosphoprotein</keyword>
<organism evidence="5 6">
    <name type="scientific">Aquirufa regiilacus</name>
    <dbReference type="NCBI Taxonomy" id="3024868"/>
    <lineage>
        <taxon>Bacteria</taxon>
        <taxon>Pseudomonadati</taxon>
        <taxon>Bacteroidota</taxon>
        <taxon>Cytophagia</taxon>
        <taxon>Cytophagales</taxon>
        <taxon>Flectobacillaceae</taxon>
        <taxon>Aquirufa</taxon>
    </lineage>
</organism>
<dbReference type="InterPro" id="IPR011006">
    <property type="entry name" value="CheY-like_superfamily"/>
</dbReference>
<evidence type="ECO:0000256" key="2">
    <source>
        <dbReference type="PROSITE-ProRule" id="PRU00169"/>
    </source>
</evidence>
<feature type="domain" description="HTH luxR-type" evidence="3">
    <location>
        <begin position="129"/>
        <end position="195"/>
    </location>
</feature>
<keyword evidence="1 5" id="KW-0238">DNA-binding</keyword>